<reference evidence="2" key="1">
    <citation type="submission" date="2021-11" db="EMBL/GenBank/DDBJ databases">
        <title>Clostridia strains as spoilage organisms.</title>
        <authorList>
            <person name="Wambui J."/>
            <person name="Stevens M.J.A."/>
            <person name="Stephan R."/>
        </authorList>
    </citation>
    <scope>NUCLEOTIDE SEQUENCE</scope>
    <source>
        <strain evidence="2">CF009</strain>
    </source>
</reference>
<sequence>MKITAEFNSNEELLSFIGAFGTKGLISSGVTSVSDIAPSVEIKKVAKGEGAKNGDKPAEKIKPEDTKEVIKDDITPKDDAQKEKTKGGEPKITKELIRERLSTIMKSGKQKEAKDLLAKHGASKLPELKEEEYAAVYKEAEVLI</sequence>
<evidence type="ECO:0000313" key="2">
    <source>
        <dbReference type="EMBL" id="WAG61207.1"/>
    </source>
</evidence>
<feature type="region of interest" description="Disordered" evidence="1">
    <location>
        <begin position="47"/>
        <end position="92"/>
    </location>
</feature>
<dbReference type="EMBL" id="CP086239">
    <property type="protein sequence ID" value="WAG61207.1"/>
    <property type="molecule type" value="Genomic_DNA"/>
</dbReference>
<evidence type="ECO:0008006" key="4">
    <source>
        <dbReference type="Google" id="ProtNLM"/>
    </source>
</evidence>
<protein>
    <recommendedName>
        <fullName evidence="4">rRNA biogenesis protein rrp5</fullName>
    </recommendedName>
</protein>
<dbReference type="AlphaFoldDB" id="A0AA47I675"/>
<organism evidence="2 3">
    <name type="scientific">Clostridium estertheticum</name>
    <dbReference type="NCBI Taxonomy" id="238834"/>
    <lineage>
        <taxon>Bacteria</taxon>
        <taxon>Bacillati</taxon>
        <taxon>Bacillota</taxon>
        <taxon>Clostridia</taxon>
        <taxon>Eubacteriales</taxon>
        <taxon>Clostridiaceae</taxon>
        <taxon>Clostridium</taxon>
    </lineage>
</organism>
<dbReference type="RefSeq" id="WP_216122360.1">
    <property type="nucleotide sequence ID" value="NZ_CP086239.1"/>
</dbReference>
<evidence type="ECO:0000313" key="3">
    <source>
        <dbReference type="Proteomes" id="UP001164733"/>
    </source>
</evidence>
<accession>A0AA47I675</accession>
<dbReference type="Proteomes" id="UP001164733">
    <property type="component" value="Chromosome"/>
</dbReference>
<gene>
    <name evidence="2" type="ORF">LL038_02860</name>
</gene>
<evidence type="ECO:0000256" key="1">
    <source>
        <dbReference type="SAM" id="MobiDB-lite"/>
    </source>
</evidence>
<proteinExistence type="predicted"/>
<name>A0AA47I675_9CLOT</name>